<dbReference type="SMART" id="SM00387">
    <property type="entry name" value="HATPase_c"/>
    <property type="match status" value="1"/>
</dbReference>
<accession>A0A7W2IA70</accession>
<keyword evidence="6" id="KW-0813">Transport</keyword>
<evidence type="ECO:0000256" key="4">
    <source>
        <dbReference type="ARBA" id="ARBA00012438"/>
    </source>
</evidence>
<dbReference type="RefSeq" id="WP_182159639.1">
    <property type="nucleotide sequence ID" value="NZ_JACEZT010000001.1"/>
</dbReference>
<evidence type="ECO:0000256" key="19">
    <source>
        <dbReference type="SAM" id="Phobius"/>
    </source>
</evidence>
<protein>
    <recommendedName>
        <fullName evidence="5">Phosphate regulon sensor protein PhoR</fullName>
        <ecNumber evidence="4">2.7.13.3</ecNumber>
    </recommendedName>
</protein>
<comment type="function">
    <text evidence="18">Member of the two-component regulatory system PhoR/PhoB involved in the phosphate regulon genes expression. PhoR may function as a membrane-associated protein kinase that phosphorylates PhoB in response to environmental signals.</text>
</comment>
<evidence type="ECO:0000256" key="1">
    <source>
        <dbReference type="ARBA" id="ARBA00000085"/>
    </source>
</evidence>
<feature type="transmembrane region" description="Helical" evidence="19">
    <location>
        <begin position="6"/>
        <end position="27"/>
    </location>
</feature>
<evidence type="ECO:0000313" key="22">
    <source>
        <dbReference type="Proteomes" id="UP000534388"/>
    </source>
</evidence>
<evidence type="ECO:0000256" key="2">
    <source>
        <dbReference type="ARBA" id="ARBA00004236"/>
    </source>
</evidence>
<reference evidence="21 22" key="1">
    <citation type="submission" date="2020-07" db="EMBL/GenBank/DDBJ databases">
        <title>Novel species isolated from subtropical streams in China.</title>
        <authorList>
            <person name="Lu H."/>
        </authorList>
    </citation>
    <scope>NUCLEOTIDE SEQUENCE [LARGE SCALE GENOMIC DNA]</scope>
    <source>
        <strain evidence="21 22">LX20W</strain>
    </source>
</reference>
<keyword evidence="14" id="KW-0067">ATP-binding</keyword>
<evidence type="ECO:0000313" key="21">
    <source>
        <dbReference type="EMBL" id="MBA5635848.1"/>
    </source>
</evidence>
<gene>
    <name evidence="21" type="primary">phoR</name>
    <name evidence="21" type="ORF">H3H37_02140</name>
</gene>
<dbReference type="GO" id="GO:0005524">
    <property type="term" value="F:ATP binding"/>
    <property type="evidence" value="ECO:0007669"/>
    <property type="project" value="UniProtKB-KW"/>
</dbReference>
<keyword evidence="9" id="KW-0592">Phosphate transport</keyword>
<dbReference type="PRINTS" id="PR00344">
    <property type="entry name" value="BCTRLSENSOR"/>
</dbReference>
<name>A0A7W2IA70_9BURK</name>
<dbReference type="Pfam" id="PF02518">
    <property type="entry name" value="HATPase_c"/>
    <property type="match status" value="1"/>
</dbReference>
<comment type="catalytic activity">
    <reaction evidence="1">
        <text>ATP + protein L-histidine = ADP + protein N-phospho-L-histidine.</text>
        <dbReference type="EC" id="2.7.13.3"/>
    </reaction>
</comment>
<dbReference type="FunFam" id="1.10.287.130:FF:000001">
    <property type="entry name" value="Two-component sensor histidine kinase"/>
    <property type="match status" value="1"/>
</dbReference>
<dbReference type="Pfam" id="PF11808">
    <property type="entry name" value="PhoR"/>
    <property type="match status" value="1"/>
</dbReference>
<evidence type="ECO:0000259" key="20">
    <source>
        <dbReference type="PROSITE" id="PS50109"/>
    </source>
</evidence>
<evidence type="ECO:0000256" key="16">
    <source>
        <dbReference type="ARBA" id="ARBA00023012"/>
    </source>
</evidence>
<dbReference type="Pfam" id="PF13188">
    <property type="entry name" value="PAS_8"/>
    <property type="match status" value="1"/>
</dbReference>
<evidence type="ECO:0000256" key="13">
    <source>
        <dbReference type="ARBA" id="ARBA00022777"/>
    </source>
</evidence>
<dbReference type="PANTHER" id="PTHR45453">
    <property type="entry name" value="PHOSPHATE REGULON SENSOR PROTEIN PHOR"/>
    <property type="match status" value="1"/>
</dbReference>
<comment type="subcellular location">
    <subcellularLocation>
        <location evidence="2">Cell membrane</location>
    </subcellularLocation>
    <subcellularLocation>
        <location evidence="3">Membrane raft</location>
        <topology evidence="3">Multi-pass membrane protein</topology>
    </subcellularLocation>
</comment>
<sequence>MNPKLLFWVPAALRMGLILAGVGVLWFMFGATSALVVATLAMAVLVFVQLGYLYQLSDWLDDPQSAKLPDGWGAWTNIFSRLYKLRRDDEKNQAELTEWLARFRQAMHLLPDGVVIMDDVLFLEWCNPAAEQHLGLTHERDKGMRVTNLVRSPDFMDYIILGRYDQPLTLSFRERKLIVHIIPFENRRQILVTHDATETERIEEMRRDFIANASHELRTPLTVIVGFLEIAASEGLDPATRAAHLKLMTEQGHRMQHLIEDMLTLSRLESVDYPMRPERVDIVKLMGQVQRDARALSAGKHEITMDVSGPDVMGSTEELHSAFGNLASNAVRYTPAGGKIHLSWAEGPSGIKFKVEDTGIGISPEHISRLTERFYRVDKSRSRETQGTGLGLAIVKHVLLRHGGTLQIKSEAGKGSSFIVCLPKTAIVPKQPELQLG</sequence>
<keyword evidence="12" id="KW-0547">Nucleotide-binding</keyword>
<dbReference type="InterPro" id="IPR014310">
    <property type="entry name" value="Sig_transdc_His_kinase_PhoR"/>
</dbReference>
<dbReference type="AlphaFoldDB" id="A0A7W2IA70"/>
<evidence type="ECO:0000256" key="18">
    <source>
        <dbReference type="ARBA" id="ARBA00025207"/>
    </source>
</evidence>
<evidence type="ECO:0000256" key="9">
    <source>
        <dbReference type="ARBA" id="ARBA00022592"/>
    </source>
</evidence>
<dbReference type="InterPro" id="IPR004358">
    <property type="entry name" value="Sig_transdc_His_kin-like_C"/>
</dbReference>
<dbReference type="InterPro" id="IPR000014">
    <property type="entry name" value="PAS"/>
</dbReference>
<dbReference type="Gene3D" id="1.10.287.130">
    <property type="match status" value="1"/>
</dbReference>
<dbReference type="SUPFAM" id="SSF55874">
    <property type="entry name" value="ATPase domain of HSP90 chaperone/DNA topoisomerase II/histidine kinase"/>
    <property type="match status" value="1"/>
</dbReference>
<keyword evidence="8" id="KW-0597">Phosphoprotein</keyword>
<dbReference type="SMART" id="SM00388">
    <property type="entry name" value="HisKA"/>
    <property type="match status" value="1"/>
</dbReference>
<evidence type="ECO:0000256" key="17">
    <source>
        <dbReference type="ARBA" id="ARBA00023136"/>
    </source>
</evidence>
<dbReference type="InterPro" id="IPR005467">
    <property type="entry name" value="His_kinase_dom"/>
</dbReference>
<evidence type="ECO:0000256" key="14">
    <source>
        <dbReference type="ARBA" id="ARBA00022840"/>
    </source>
</evidence>
<organism evidence="21 22">
    <name type="scientific">Rugamonas brunnea</name>
    <dbReference type="NCBI Taxonomy" id="2758569"/>
    <lineage>
        <taxon>Bacteria</taxon>
        <taxon>Pseudomonadati</taxon>
        <taxon>Pseudomonadota</taxon>
        <taxon>Betaproteobacteria</taxon>
        <taxon>Burkholderiales</taxon>
        <taxon>Oxalobacteraceae</taxon>
        <taxon>Telluria group</taxon>
        <taxon>Rugamonas</taxon>
    </lineage>
</organism>
<evidence type="ECO:0000256" key="3">
    <source>
        <dbReference type="ARBA" id="ARBA00004314"/>
    </source>
</evidence>
<evidence type="ECO:0000256" key="5">
    <source>
        <dbReference type="ARBA" id="ARBA00019665"/>
    </source>
</evidence>
<dbReference type="PROSITE" id="PS50109">
    <property type="entry name" value="HIS_KIN"/>
    <property type="match status" value="1"/>
</dbReference>
<keyword evidence="13 21" id="KW-0418">Kinase</keyword>
<dbReference type="GO" id="GO:0005886">
    <property type="term" value="C:plasma membrane"/>
    <property type="evidence" value="ECO:0007669"/>
    <property type="project" value="UniProtKB-SubCell"/>
</dbReference>
<evidence type="ECO:0000256" key="11">
    <source>
        <dbReference type="ARBA" id="ARBA00022692"/>
    </source>
</evidence>
<dbReference type="GO" id="GO:0004721">
    <property type="term" value="F:phosphoprotein phosphatase activity"/>
    <property type="evidence" value="ECO:0007669"/>
    <property type="project" value="InterPro"/>
</dbReference>
<dbReference type="Pfam" id="PF00512">
    <property type="entry name" value="HisKA"/>
    <property type="match status" value="1"/>
</dbReference>
<evidence type="ECO:0000256" key="8">
    <source>
        <dbReference type="ARBA" id="ARBA00022553"/>
    </source>
</evidence>
<dbReference type="GO" id="GO:0016036">
    <property type="term" value="P:cellular response to phosphate starvation"/>
    <property type="evidence" value="ECO:0007669"/>
    <property type="project" value="TreeGrafter"/>
</dbReference>
<dbReference type="InterPro" id="IPR003594">
    <property type="entry name" value="HATPase_dom"/>
</dbReference>
<keyword evidence="10" id="KW-0808">Transferase</keyword>
<keyword evidence="17 19" id="KW-0472">Membrane</keyword>
<keyword evidence="11 19" id="KW-0812">Transmembrane</keyword>
<dbReference type="InterPro" id="IPR036890">
    <property type="entry name" value="HATPase_C_sf"/>
</dbReference>
<evidence type="ECO:0000256" key="7">
    <source>
        <dbReference type="ARBA" id="ARBA00022475"/>
    </source>
</evidence>
<dbReference type="EMBL" id="JACEZT010000001">
    <property type="protein sequence ID" value="MBA5635848.1"/>
    <property type="molecule type" value="Genomic_DNA"/>
</dbReference>
<evidence type="ECO:0000256" key="10">
    <source>
        <dbReference type="ARBA" id="ARBA00022679"/>
    </source>
</evidence>
<dbReference type="GO" id="GO:0006817">
    <property type="term" value="P:phosphate ion transport"/>
    <property type="evidence" value="ECO:0007669"/>
    <property type="project" value="UniProtKB-KW"/>
</dbReference>
<dbReference type="GO" id="GO:0045121">
    <property type="term" value="C:membrane raft"/>
    <property type="evidence" value="ECO:0007669"/>
    <property type="project" value="UniProtKB-SubCell"/>
</dbReference>
<dbReference type="PANTHER" id="PTHR45453:SF1">
    <property type="entry name" value="PHOSPHATE REGULON SENSOR PROTEIN PHOR"/>
    <property type="match status" value="1"/>
</dbReference>
<dbReference type="NCBIfam" id="TIGR02966">
    <property type="entry name" value="phoR_proteo"/>
    <property type="match status" value="1"/>
</dbReference>
<keyword evidence="15 19" id="KW-1133">Transmembrane helix</keyword>
<dbReference type="Proteomes" id="UP000534388">
    <property type="component" value="Unassembled WGS sequence"/>
</dbReference>
<dbReference type="SMART" id="SM00091">
    <property type="entry name" value="PAS"/>
    <property type="match status" value="1"/>
</dbReference>
<dbReference type="GO" id="GO:0000155">
    <property type="term" value="F:phosphorelay sensor kinase activity"/>
    <property type="evidence" value="ECO:0007669"/>
    <property type="project" value="InterPro"/>
</dbReference>
<feature type="domain" description="Histidine kinase" evidence="20">
    <location>
        <begin position="212"/>
        <end position="426"/>
    </location>
</feature>
<dbReference type="InterPro" id="IPR021766">
    <property type="entry name" value="PhoR_N"/>
</dbReference>
<evidence type="ECO:0000256" key="15">
    <source>
        <dbReference type="ARBA" id="ARBA00022989"/>
    </source>
</evidence>
<comment type="caution">
    <text evidence="21">The sequence shown here is derived from an EMBL/GenBank/DDBJ whole genome shotgun (WGS) entry which is preliminary data.</text>
</comment>
<dbReference type="InterPro" id="IPR050351">
    <property type="entry name" value="BphY/WalK/GraS-like"/>
</dbReference>
<dbReference type="SUPFAM" id="SSF55785">
    <property type="entry name" value="PYP-like sensor domain (PAS domain)"/>
    <property type="match status" value="1"/>
</dbReference>
<feature type="transmembrane region" description="Helical" evidence="19">
    <location>
        <begin position="34"/>
        <end position="54"/>
    </location>
</feature>
<dbReference type="InterPro" id="IPR036097">
    <property type="entry name" value="HisK_dim/P_sf"/>
</dbReference>
<dbReference type="EC" id="2.7.13.3" evidence="4"/>
<dbReference type="Gene3D" id="3.30.565.10">
    <property type="entry name" value="Histidine kinase-like ATPase, C-terminal domain"/>
    <property type="match status" value="1"/>
</dbReference>
<dbReference type="CDD" id="cd00082">
    <property type="entry name" value="HisKA"/>
    <property type="match status" value="1"/>
</dbReference>
<evidence type="ECO:0000256" key="6">
    <source>
        <dbReference type="ARBA" id="ARBA00022448"/>
    </source>
</evidence>
<keyword evidence="7" id="KW-1003">Cell membrane</keyword>
<keyword evidence="16" id="KW-0902">Two-component regulatory system</keyword>
<keyword evidence="22" id="KW-1185">Reference proteome</keyword>
<dbReference type="FunFam" id="3.30.565.10:FF:000023">
    <property type="entry name" value="PAS domain-containing sensor histidine kinase"/>
    <property type="match status" value="1"/>
</dbReference>
<proteinExistence type="predicted"/>
<dbReference type="InterPro" id="IPR035965">
    <property type="entry name" value="PAS-like_dom_sf"/>
</dbReference>
<evidence type="ECO:0000256" key="12">
    <source>
        <dbReference type="ARBA" id="ARBA00022741"/>
    </source>
</evidence>
<dbReference type="Gene3D" id="3.30.450.20">
    <property type="entry name" value="PAS domain"/>
    <property type="match status" value="1"/>
</dbReference>
<dbReference type="SUPFAM" id="SSF47384">
    <property type="entry name" value="Homodimeric domain of signal transducing histidine kinase"/>
    <property type="match status" value="1"/>
</dbReference>
<dbReference type="InterPro" id="IPR003661">
    <property type="entry name" value="HisK_dim/P_dom"/>
</dbReference>